<dbReference type="SUPFAM" id="SSF69786">
    <property type="entry name" value="YggU-like"/>
    <property type="match status" value="1"/>
</dbReference>
<dbReference type="GO" id="GO:0005737">
    <property type="term" value="C:cytoplasm"/>
    <property type="evidence" value="ECO:0007669"/>
    <property type="project" value="TreeGrafter"/>
</dbReference>
<evidence type="ECO:0000313" key="2">
    <source>
        <dbReference type="EMBL" id="GAI33176.1"/>
    </source>
</evidence>
<dbReference type="InterPro" id="IPR036591">
    <property type="entry name" value="YggU-like_sf"/>
</dbReference>
<comment type="caution">
    <text evidence="2">The sequence shown here is derived from an EMBL/GenBank/DDBJ whole genome shotgun (WGS) entry which is preliminary data.</text>
</comment>
<dbReference type="Gene3D" id="3.30.1200.10">
    <property type="entry name" value="YggU-like"/>
    <property type="match status" value="1"/>
</dbReference>
<dbReference type="Pfam" id="PF02594">
    <property type="entry name" value="DUF167"/>
    <property type="match status" value="1"/>
</dbReference>
<dbReference type="EMBL" id="BARV01029642">
    <property type="protein sequence ID" value="GAI33176.1"/>
    <property type="molecule type" value="Genomic_DNA"/>
</dbReference>
<dbReference type="AlphaFoldDB" id="X1NSH0"/>
<accession>X1NSH0</accession>
<dbReference type="PANTHER" id="PTHR13420">
    <property type="entry name" value="UPF0235 PROTEIN C15ORF40"/>
    <property type="match status" value="1"/>
</dbReference>
<organism evidence="2">
    <name type="scientific">marine sediment metagenome</name>
    <dbReference type="NCBI Taxonomy" id="412755"/>
    <lineage>
        <taxon>unclassified sequences</taxon>
        <taxon>metagenomes</taxon>
        <taxon>ecological metagenomes</taxon>
    </lineage>
</organism>
<dbReference type="NCBIfam" id="TIGR00251">
    <property type="entry name" value="DUF167 family protein"/>
    <property type="match status" value="1"/>
</dbReference>
<protein>
    <submittedName>
        <fullName evidence="2">Uncharacterized protein</fullName>
    </submittedName>
</protein>
<comment type="similarity">
    <text evidence="1">Belongs to the UPF0235 family.</text>
</comment>
<dbReference type="SMART" id="SM01152">
    <property type="entry name" value="DUF167"/>
    <property type="match status" value="1"/>
</dbReference>
<dbReference type="HAMAP" id="MF_00634">
    <property type="entry name" value="UPF0235"/>
    <property type="match status" value="1"/>
</dbReference>
<dbReference type="PANTHER" id="PTHR13420:SF7">
    <property type="entry name" value="UPF0235 PROTEIN C15ORF40"/>
    <property type="match status" value="1"/>
</dbReference>
<evidence type="ECO:0000256" key="1">
    <source>
        <dbReference type="ARBA" id="ARBA00010364"/>
    </source>
</evidence>
<gene>
    <name evidence="2" type="ORF">S06H3_47218</name>
</gene>
<sequence>MSNKTIQEVDVGVVFSAKVVPGSSKTAVCGLLDGMIKFKVSAPPQKGKANQSLIEFLAKRLGVKKNAVSIISGQTGPVKHVQVQGVSRETLLEKLNLNKQGPD</sequence>
<dbReference type="InterPro" id="IPR003746">
    <property type="entry name" value="DUF167"/>
</dbReference>
<reference evidence="2" key="1">
    <citation type="journal article" date="2014" name="Front. Microbiol.">
        <title>High frequency of phylogenetically diverse reductive dehalogenase-homologous genes in deep subseafloor sedimentary metagenomes.</title>
        <authorList>
            <person name="Kawai M."/>
            <person name="Futagami T."/>
            <person name="Toyoda A."/>
            <person name="Takaki Y."/>
            <person name="Nishi S."/>
            <person name="Hori S."/>
            <person name="Arai W."/>
            <person name="Tsubouchi T."/>
            <person name="Morono Y."/>
            <person name="Uchiyama I."/>
            <person name="Ito T."/>
            <person name="Fujiyama A."/>
            <person name="Inagaki F."/>
            <person name="Takami H."/>
        </authorList>
    </citation>
    <scope>NUCLEOTIDE SEQUENCE</scope>
    <source>
        <strain evidence="2">Expedition CK06-06</strain>
    </source>
</reference>
<proteinExistence type="inferred from homology"/>
<name>X1NSH0_9ZZZZ</name>